<dbReference type="GeneID" id="64660294"/>
<feature type="transmembrane region" description="Helical" evidence="1">
    <location>
        <begin position="43"/>
        <end position="62"/>
    </location>
</feature>
<keyword evidence="1" id="KW-1133">Transmembrane helix</keyword>
<evidence type="ECO:0000259" key="2">
    <source>
        <dbReference type="Pfam" id="PF18142"/>
    </source>
</evidence>
<name>A0AAD4EKS6_9AGAM</name>
<dbReference type="RefSeq" id="XP_041233486.1">
    <property type="nucleotide sequence ID" value="XM_041365996.1"/>
</dbReference>
<dbReference type="InterPro" id="IPR041622">
    <property type="entry name" value="SLATT_fungi"/>
</dbReference>
<gene>
    <name evidence="3" type="ORF">F5891DRAFT_1180937</name>
</gene>
<comment type="caution">
    <text evidence="3">The sequence shown here is derived from an EMBL/GenBank/DDBJ whole genome shotgun (WGS) entry which is preliminary data.</text>
</comment>
<dbReference type="Pfam" id="PF18142">
    <property type="entry name" value="SLATT_fungal"/>
    <property type="match status" value="1"/>
</dbReference>
<evidence type="ECO:0000313" key="3">
    <source>
        <dbReference type="EMBL" id="KAG1907911.1"/>
    </source>
</evidence>
<protein>
    <recommendedName>
        <fullName evidence="2">SMODS and SLOG-associating 2TM effector domain-containing protein</fullName>
    </recommendedName>
</protein>
<evidence type="ECO:0000256" key="1">
    <source>
        <dbReference type="SAM" id="Phobius"/>
    </source>
</evidence>
<feature type="domain" description="SMODS and SLOG-associating 2TM effector" evidence="2">
    <location>
        <begin position="10"/>
        <end position="122"/>
    </location>
</feature>
<sequence length="132" mass="14354">MFYRLIVPSAMWTGYALNIAIGLQVLLASLTTGLSAVAVGKQGSVVIVILGALATLVASYLARMRGSNEPELSITRVKDLDHFIRDCRAFQLDHGNEYGTAENGLNKRVDELRSKFEELLGNGDGQRKLSSV</sequence>
<organism evidence="3 4">
    <name type="scientific">Suillus fuscotomentosus</name>
    <dbReference type="NCBI Taxonomy" id="1912939"/>
    <lineage>
        <taxon>Eukaryota</taxon>
        <taxon>Fungi</taxon>
        <taxon>Dikarya</taxon>
        <taxon>Basidiomycota</taxon>
        <taxon>Agaricomycotina</taxon>
        <taxon>Agaricomycetes</taxon>
        <taxon>Agaricomycetidae</taxon>
        <taxon>Boletales</taxon>
        <taxon>Suillineae</taxon>
        <taxon>Suillaceae</taxon>
        <taxon>Suillus</taxon>
    </lineage>
</organism>
<keyword evidence="1" id="KW-0812">Transmembrane</keyword>
<keyword evidence="1" id="KW-0472">Membrane</keyword>
<proteinExistence type="predicted"/>
<feature type="transmembrane region" description="Helical" evidence="1">
    <location>
        <begin position="12"/>
        <end position="37"/>
    </location>
</feature>
<evidence type="ECO:0000313" key="4">
    <source>
        <dbReference type="Proteomes" id="UP001195769"/>
    </source>
</evidence>
<accession>A0AAD4EKS6</accession>
<dbReference type="Proteomes" id="UP001195769">
    <property type="component" value="Unassembled WGS sequence"/>
</dbReference>
<dbReference type="AlphaFoldDB" id="A0AAD4EKS6"/>
<keyword evidence="4" id="KW-1185">Reference proteome</keyword>
<reference evidence="3" key="1">
    <citation type="journal article" date="2020" name="New Phytol.">
        <title>Comparative genomics reveals dynamic genome evolution in host specialist ectomycorrhizal fungi.</title>
        <authorList>
            <person name="Lofgren L.A."/>
            <person name="Nguyen N.H."/>
            <person name="Vilgalys R."/>
            <person name="Ruytinx J."/>
            <person name="Liao H.L."/>
            <person name="Branco S."/>
            <person name="Kuo A."/>
            <person name="LaButti K."/>
            <person name="Lipzen A."/>
            <person name="Andreopoulos W."/>
            <person name="Pangilinan J."/>
            <person name="Riley R."/>
            <person name="Hundley H."/>
            <person name="Na H."/>
            <person name="Barry K."/>
            <person name="Grigoriev I.V."/>
            <person name="Stajich J.E."/>
            <person name="Kennedy P.G."/>
        </authorList>
    </citation>
    <scope>NUCLEOTIDE SEQUENCE</scope>
    <source>
        <strain evidence="3">FC203</strain>
    </source>
</reference>
<dbReference type="EMBL" id="JABBWK010000002">
    <property type="protein sequence ID" value="KAG1907911.1"/>
    <property type="molecule type" value="Genomic_DNA"/>
</dbReference>
<dbReference type="NCBIfam" id="NF033635">
    <property type="entry name" value="SLATT_fungal"/>
    <property type="match status" value="1"/>
</dbReference>